<protein>
    <submittedName>
        <fullName evidence="1">10925_t:CDS:1</fullName>
    </submittedName>
</protein>
<comment type="caution">
    <text evidence="1">The sequence shown here is derived from an EMBL/GenBank/DDBJ whole genome shotgun (WGS) entry which is preliminary data.</text>
</comment>
<evidence type="ECO:0000313" key="1">
    <source>
        <dbReference type="EMBL" id="CAG8764386.1"/>
    </source>
</evidence>
<feature type="non-terminal residue" evidence="1">
    <location>
        <position position="1"/>
    </location>
</feature>
<reference evidence="1" key="1">
    <citation type="submission" date="2021-06" db="EMBL/GenBank/DDBJ databases">
        <authorList>
            <person name="Kallberg Y."/>
            <person name="Tangrot J."/>
            <person name="Rosling A."/>
        </authorList>
    </citation>
    <scope>NUCLEOTIDE SEQUENCE</scope>
    <source>
        <strain evidence="1">UK204</strain>
    </source>
</reference>
<dbReference type="Proteomes" id="UP000789570">
    <property type="component" value="Unassembled WGS sequence"/>
</dbReference>
<proteinExistence type="predicted"/>
<name>A0A9N9NRN3_9GLOM</name>
<dbReference type="AlphaFoldDB" id="A0A9N9NRN3"/>
<keyword evidence="2" id="KW-1185">Reference proteome</keyword>
<dbReference type="EMBL" id="CAJVPQ010024236">
    <property type="protein sequence ID" value="CAG8764386.1"/>
    <property type="molecule type" value="Genomic_DNA"/>
</dbReference>
<sequence>HLEEESLDEESLLEEDEISFENKLIEERNTHKFYSGEYGSYFSNATIFILFI</sequence>
<evidence type="ECO:0000313" key="2">
    <source>
        <dbReference type="Proteomes" id="UP000789570"/>
    </source>
</evidence>
<accession>A0A9N9NRN3</accession>
<gene>
    <name evidence="1" type="ORF">FCALED_LOCUS17135</name>
</gene>
<organism evidence="1 2">
    <name type="scientific">Funneliformis caledonium</name>
    <dbReference type="NCBI Taxonomy" id="1117310"/>
    <lineage>
        <taxon>Eukaryota</taxon>
        <taxon>Fungi</taxon>
        <taxon>Fungi incertae sedis</taxon>
        <taxon>Mucoromycota</taxon>
        <taxon>Glomeromycotina</taxon>
        <taxon>Glomeromycetes</taxon>
        <taxon>Glomerales</taxon>
        <taxon>Glomeraceae</taxon>
        <taxon>Funneliformis</taxon>
    </lineage>
</organism>